<dbReference type="AlphaFoldDB" id="A0A1Q8ZRU8"/>
<evidence type="ECO:0000256" key="1">
    <source>
        <dbReference type="SAM" id="MobiDB-lite"/>
    </source>
</evidence>
<organism evidence="2 3">
    <name type="scientific">Rhizobium oryziradicis</name>
    <dbReference type="NCBI Taxonomy" id="1867956"/>
    <lineage>
        <taxon>Bacteria</taxon>
        <taxon>Pseudomonadati</taxon>
        <taxon>Pseudomonadota</taxon>
        <taxon>Alphaproteobacteria</taxon>
        <taxon>Hyphomicrobiales</taxon>
        <taxon>Rhizobiaceae</taxon>
        <taxon>Rhizobium/Agrobacterium group</taxon>
        <taxon>Rhizobium</taxon>
    </lineage>
</organism>
<reference evidence="2 3" key="1">
    <citation type="submission" date="2016-09" db="EMBL/GenBank/DDBJ databases">
        <title>Rhizobium oryziradicis sp. nov., isolated from the root of rice.</title>
        <authorList>
            <person name="Zhao J."/>
            <person name="Zhang X."/>
        </authorList>
    </citation>
    <scope>NUCLEOTIDE SEQUENCE [LARGE SCALE GENOMIC DNA]</scope>
    <source>
        <strain evidence="2 3">N19</strain>
    </source>
</reference>
<evidence type="ECO:0000313" key="2">
    <source>
        <dbReference type="EMBL" id="OLP44718.1"/>
    </source>
</evidence>
<feature type="region of interest" description="Disordered" evidence="1">
    <location>
        <begin position="75"/>
        <end position="103"/>
    </location>
</feature>
<sequence length="143" mass="15644">MVPIGIAKSQDAKDKAKMAFTSPIKRPDDEELLALVQEGITPTEMAKTLACAANTAREWLRDLGCTHNGKGKWFLPGAAPEKPQAKPATENQPTTPRKGVLKEQFPFIRTHTTTLADGSRVTLPDLSTLAAARDEKSRRTKHL</sequence>
<evidence type="ECO:0000313" key="3">
    <source>
        <dbReference type="Proteomes" id="UP000186894"/>
    </source>
</evidence>
<proteinExistence type="predicted"/>
<accession>A0A1Q8ZRU8</accession>
<comment type="caution">
    <text evidence="2">The sequence shown here is derived from an EMBL/GenBank/DDBJ whole genome shotgun (WGS) entry which is preliminary data.</text>
</comment>
<dbReference type="Proteomes" id="UP000186894">
    <property type="component" value="Unassembled WGS sequence"/>
</dbReference>
<dbReference type="EMBL" id="MKIM01000027">
    <property type="protein sequence ID" value="OLP44718.1"/>
    <property type="molecule type" value="Genomic_DNA"/>
</dbReference>
<gene>
    <name evidence="2" type="ORF">BJF95_09555</name>
</gene>
<keyword evidence="3" id="KW-1185">Reference proteome</keyword>
<dbReference type="STRING" id="1867956.BJF95_09555"/>
<protein>
    <submittedName>
        <fullName evidence="2">Uncharacterized protein</fullName>
    </submittedName>
</protein>
<name>A0A1Q8ZRU8_9HYPH</name>